<dbReference type="GO" id="GO:0140663">
    <property type="term" value="F:ATP-dependent FeS chaperone activity"/>
    <property type="evidence" value="ECO:0007669"/>
    <property type="project" value="InterPro"/>
</dbReference>
<dbReference type="PROSITE" id="PS01215">
    <property type="entry name" value="MRP"/>
    <property type="match status" value="1"/>
</dbReference>
<evidence type="ECO:0000313" key="12">
    <source>
        <dbReference type="Proteomes" id="UP000297890"/>
    </source>
</evidence>
<proteinExistence type="inferred from homology"/>
<dbReference type="FunFam" id="3.40.50.300:FF:000418">
    <property type="entry name" value="Iron-sulfur cluster carrier protein"/>
    <property type="match status" value="1"/>
</dbReference>
<dbReference type="InterPro" id="IPR033756">
    <property type="entry name" value="YlxH/NBP35"/>
</dbReference>
<organism evidence="11 12">
    <name type="scientific">Candidatus Macondimonas diazotrophica</name>
    <dbReference type="NCBI Taxonomy" id="2305248"/>
    <lineage>
        <taxon>Bacteria</taxon>
        <taxon>Pseudomonadati</taxon>
        <taxon>Pseudomonadota</taxon>
        <taxon>Gammaproteobacteria</taxon>
        <taxon>Chromatiales</taxon>
        <taxon>Ectothiorhodospiraceae</taxon>
        <taxon>Candidatus Macondimonas</taxon>
    </lineage>
</organism>
<sequence>MGDDAAVRSRIESLLGEVQDPYSGCDLHRAGMVDAVTKANDQWVVKLKVGYPCGEHAATLAALAQDHLTRALPGMAIRVESRRVLKKPAENATRQSIPDVGWILAVASGKGGVGKSTTAVNLALALAADGARVGLLDADLYGPSQPRMLGYVGGAPQAGPDGRLPPIVRHGLRTMSVGYLVDEDQPVIWRGPMVTQTLTQLLRNTDWGGIDYLIIDLPPGTGDVQLSLSQQVPLSGALIVTTPQDIALLDARKALRMFEKVAVPVLGVIENMSTHICSRCGHEEPIFGAGGGERMAAQYRVPFLGSLPLDLRIREQTDGGRPTVVAEPGGALAQAYHDIARKATAQLVLDAGPSDFPEIRIVED</sequence>
<dbReference type="GO" id="GO:0016226">
    <property type="term" value="P:iron-sulfur cluster assembly"/>
    <property type="evidence" value="ECO:0007669"/>
    <property type="project" value="InterPro"/>
</dbReference>
<dbReference type="InterPro" id="IPR000808">
    <property type="entry name" value="Mrp-like_CS"/>
</dbReference>
<keyword evidence="4 9" id="KW-0547">Nucleotide-binding</keyword>
<accession>A0A4Z0FAS2</accession>
<dbReference type="NCBIfam" id="NF008669">
    <property type="entry name" value="PRK11670.1"/>
    <property type="match status" value="1"/>
</dbReference>
<dbReference type="OrthoDB" id="9809679at2"/>
<gene>
    <name evidence="11" type="primary">apbC</name>
    <name evidence="11" type="ORF">E4680_03485</name>
</gene>
<keyword evidence="12" id="KW-1185">Reference proteome</keyword>
<dbReference type="SUPFAM" id="SSF117916">
    <property type="entry name" value="Fe-S cluster assembly (FSCA) domain-like"/>
    <property type="match status" value="1"/>
</dbReference>
<dbReference type="Pfam" id="PF10609">
    <property type="entry name" value="ParA"/>
    <property type="match status" value="1"/>
</dbReference>
<evidence type="ECO:0000256" key="1">
    <source>
        <dbReference type="ARBA" id="ARBA00007352"/>
    </source>
</evidence>
<comment type="similarity">
    <text evidence="1">In the N-terminal section; belongs to the MIP18 family.</text>
</comment>
<dbReference type="InterPro" id="IPR034904">
    <property type="entry name" value="FSCA_dom_sf"/>
</dbReference>
<dbReference type="HAMAP" id="MF_02040">
    <property type="entry name" value="Mrp_NBP35"/>
    <property type="match status" value="1"/>
</dbReference>
<evidence type="ECO:0000256" key="3">
    <source>
        <dbReference type="ARBA" id="ARBA00022723"/>
    </source>
</evidence>
<dbReference type="InterPro" id="IPR019591">
    <property type="entry name" value="Mrp/NBP35_ATP-bd"/>
</dbReference>
<dbReference type="PANTHER" id="PTHR42961">
    <property type="entry name" value="IRON-SULFUR PROTEIN NUBPL"/>
    <property type="match status" value="1"/>
</dbReference>
<dbReference type="GO" id="GO:0051539">
    <property type="term" value="F:4 iron, 4 sulfur cluster binding"/>
    <property type="evidence" value="ECO:0007669"/>
    <property type="project" value="TreeGrafter"/>
</dbReference>
<dbReference type="SUPFAM" id="SSF52540">
    <property type="entry name" value="P-loop containing nucleoside triphosphate hydrolases"/>
    <property type="match status" value="1"/>
</dbReference>
<evidence type="ECO:0000256" key="9">
    <source>
        <dbReference type="HAMAP-Rule" id="MF_02040"/>
    </source>
</evidence>
<dbReference type="GO" id="GO:0016887">
    <property type="term" value="F:ATP hydrolysis activity"/>
    <property type="evidence" value="ECO:0007669"/>
    <property type="project" value="UniProtKB-UniRule"/>
</dbReference>
<evidence type="ECO:0000256" key="7">
    <source>
        <dbReference type="ARBA" id="ARBA00023014"/>
    </source>
</evidence>
<comment type="function">
    <text evidence="9">Binds and transfers iron-sulfur (Fe-S) clusters to target apoproteins. Can hydrolyze ATP.</text>
</comment>
<reference evidence="11 12" key="1">
    <citation type="journal article" date="2019" name="ISME J.">
        <title>Candidatus Macondimonas diazotrophica, a novel gammaproteobacterial genus dominating crude-oil-contaminated coastal sediments.</title>
        <authorList>
            <person name="Karthikeyan S."/>
            <person name="Konstantinidis K."/>
        </authorList>
    </citation>
    <scope>NUCLEOTIDE SEQUENCE [LARGE SCALE GENOMIC DNA]</scope>
    <source>
        <strain evidence="11 12">KTK01</strain>
    </source>
</reference>
<comment type="subunit">
    <text evidence="9">Homodimer.</text>
</comment>
<dbReference type="InterPro" id="IPR002744">
    <property type="entry name" value="MIP18-like"/>
</dbReference>
<dbReference type="CDD" id="cd02037">
    <property type="entry name" value="Mrp_NBP35"/>
    <property type="match status" value="1"/>
</dbReference>
<evidence type="ECO:0000256" key="5">
    <source>
        <dbReference type="ARBA" id="ARBA00022840"/>
    </source>
</evidence>
<evidence type="ECO:0000259" key="10">
    <source>
        <dbReference type="Pfam" id="PF01883"/>
    </source>
</evidence>
<dbReference type="AlphaFoldDB" id="A0A4Z0FAS2"/>
<evidence type="ECO:0000313" key="11">
    <source>
        <dbReference type="EMBL" id="TFZ83573.1"/>
    </source>
</evidence>
<keyword evidence="9" id="KW-0378">Hydrolase</keyword>
<dbReference type="InterPro" id="IPR027417">
    <property type="entry name" value="P-loop_NTPase"/>
</dbReference>
<dbReference type="GO" id="GO:0046872">
    <property type="term" value="F:metal ion binding"/>
    <property type="evidence" value="ECO:0007669"/>
    <property type="project" value="UniProtKB-KW"/>
</dbReference>
<dbReference type="PANTHER" id="PTHR42961:SF2">
    <property type="entry name" value="IRON-SULFUR PROTEIN NUBPL"/>
    <property type="match status" value="1"/>
</dbReference>
<evidence type="ECO:0000256" key="8">
    <source>
        <dbReference type="ARBA" id="ARBA00024036"/>
    </source>
</evidence>
<feature type="binding site" evidence="9">
    <location>
        <begin position="109"/>
        <end position="116"/>
    </location>
    <ligand>
        <name>ATP</name>
        <dbReference type="ChEBI" id="CHEBI:30616"/>
    </ligand>
</feature>
<comment type="caution">
    <text evidence="11">The sequence shown here is derived from an EMBL/GenBank/DDBJ whole genome shotgun (WGS) entry which is preliminary data.</text>
</comment>
<keyword evidence="3 9" id="KW-0479">Metal-binding</keyword>
<feature type="domain" description="MIP18 family-like" evidence="10">
    <location>
        <begin position="9"/>
        <end position="74"/>
    </location>
</feature>
<dbReference type="Gene3D" id="3.40.50.300">
    <property type="entry name" value="P-loop containing nucleotide triphosphate hydrolases"/>
    <property type="match status" value="1"/>
</dbReference>
<dbReference type="EMBL" id="SRIO01000003">
    <property type="protein sequence ID" value="TFZ83573.1"/>
    <property type="molecule type" value="Genomic_DNA"/>
</dbReference>
<evidence type="ECO:0000256" key="4">
    <source>
        <dbReference type="ARBA" id="ARBA00022741"/>
    </source>
</evidence>
<dbReference type="RefSeq" id="WP_135280990.1">
    <property type="nucleotide sequence ID" value="NZ_SRIO01000003.1"/>
</dbReference>
<comment type="similarity">
    <text evidence="2">In the C-terminal section; belongs to the Mrp/NBP35 ATP-binding proteins family.</text>
</comment>
<dbReference type="GO" id="GO:0005524">
    <property type="term" value="F:ATP binding"/>
    <property type="evidence" value="ECO:0007669"/>
    <property type="project" value="UniProtKB-UniRule"/>
</dbReference>
<dbReference type="InterPro" id="IPR044304">
    <property type="entry name" value="NUBPL-like"/>
</dbReference>
<keyword evidence="5 9" id="KW-0067">ATP-binding</keyword>
<dbReference type="Pfam" id="PF01883">
    <property type="entry name" value="FeS_assembly_P"/>
    <property type="match status" value="1"/>
</dbReference>
<keyword evidence="6 9" id="KW-0408">Iron</keyword>
<evidence type="ECO:0000256" key="6">
    <source>
        <dbReference type="ARBA" id="ARBA00023004"/>
    </source>
</evidence>
<evidence type="ECO:0000256" key="2">
    <source>
        <dbReference type="ARBA" id="ARBA00008205"/>
    </source>
</evidence>
<dbReference type="Proteomes" id="UP000297890">
    <property type="component" value="Unassembled WGS sequence"/>
</dbReference>
<protein>
    <recommendedName>
        <fullName evidence="9">Iron-sulfur cluster carrier protein</fullName>
    </recommendedName>
</protein>
<dbReference type="GO" id="GO:0005829">
    <property type="term" value="C:cytosol"/>
    <property type="evidence" value="ECO:0007669"/>
    <property type="project" value="TreeGrafter"/>
</dbReference>
<name>A0A4Z0FAS2_9GAMM</name>
<comment type="similarity">
    <text evidence="8 9">Belongs to the Mrp/NBP35 ATP-binding proteins family.</text>
</comment>
<keyword evidence="7 9" id="KW-0411">Iron-sulfur</keyword>